<dbReference type="PANTHER" id="PTHR43094">
    <property type="entry name" value="AMINOTRANSFERASE"/>
    <property type="match status" value="1"/>
</dbReference>
<comment type="similarity">
    <text evidence="2 7">Belongs to the class-III pyridoxal-phosphate-dependent aminotransferase family.</text>
</comment>
<dbReference type="RefSeq" id="WP_083499950.1">
    <property type="nucleotide sequence ID" value="NZ_CYSE01000010.1"/>
</dbReference>
<protein>
    <submittedName>
        <fullName evidence="9">Taurine--pyruvate aminotransferase</fullName>
        <ecNumber evidence="9">2.6.1.77</ecNumber>
    </submittedName>
</protein>
<dbReference type="InterPro" id="IPR027417">
    <property type="entry name" value="P-loop_NTPase"/>
</dbReference>
<evidence type="ECO:0000256" key="7">
    <source>
        <dbReference type="RuleBase" id="RU003560"/>
    </source>
</evidence>
<evidence type="ECO:0000256" key="3">
    <source>
        <dbReference type="ARBA" id="ARBA00022576"/>
    </source>
</evidence>
<dbReference type="OrthoDB" id="9801834at2"/>
<gene>
    <name evidence="9" type="primary">tpa_3</name>
    <name evidence="9" type="ORF">TRN7648_03773</name>
</gene>
<dbReference type="PANTHER" id="PTHR43094:SF1">
    <property type="entry name" value="AMINOTRANSFERASE CLASS-III"/>
    <property type="match status" value="1"/>
</dbReference>
<sequence length="464" mass="49580">MIDPTHFVEIRHAQKSFGDLEVLKDISLTVERGQIVGIIGASGSGKSTLLRAINDLDPLTGGEVWLDGVQVNKAQMDKATFGYRLHFRTHPSEDLAAKTVAMTPEGLDRVFFVSGGSEAVESAVKLARQYALTQGQGSRTKVISRFPSYQGCTFGALDLTGYDPLRAAFAPLMAGMPKVAAPATYLDRDTLTEEARGLKYAEMLRDKILEEGPETVLAFIMEPVGGASTGALVAPDSYYGRIREICDEFGVLLIYDEVMTGAGRTGKFLAAEHWGITPDIVALSKGFGAGYAPLGAILAGARLVEPVLDAGGFLHGFTYAGNPLACGAGLAVLEEMEDQGLIKNAARMGEVLMAELRALMADYAFIGDVRGKGLLTAFEFVSDRATMAPLEPALNAYDRLVELAYERGLIIYSRRTRGGTSGDHFLLAPPLIITAEQIAEMMTILREALDAFAAEVGLPTGSAA</sequence>
<name>A0A0P1GIX5_9RHOB</name>
<evidence type="ECO:0000256" key="2">
    <source>
        <dbReference type="ARBA" id="ARBA00008954"/>
    </source>
</evidence>
<dbReference type="SMART" id="SM00382">
    <property type="entry name" value="AAA"/>
    <property type="match status" value="1"/>
</dbReference>
<dbReference type="STRING" id="441103.TRN7648_03773"/>
<keyword evidence="3 9" id="KW-0032">Aminotransferase</keyword>
<dbReference type="GO" id="GO:0031299">
    <property type="term" value="F:taurine-pyruvate aminotransferase activity"/>
    <property type="evidence" value="ECO:0007669"/>
    <property type="project" value="UniProtKB-EC"/>
</dbReference>
<keyword evidence="4" id="KW-0547">Nucleotide-binding</keyword>
<dbReference type="InterPro" id="IPR049704">
    <property type="entry name" value="Aminotrans_3_PPA_site"/>
</dbReference>
<dbReference type="InterPro" id="IPR003593">
    <property type="entry name" value="AAA+_ATPase"/>
</dbReference>
<evidence type="ECO:0000259" key="8">
    <source>
        <dbReference type="PROSITE" id="PS50893"/>
    </source>
</evidence>
<dbReference type="FunFam" id="3.40.640.10:FF:000004">
    <property type="entry name" value="Acetylornithine aminotransferase"/>
    <property type="match status" value="1"/>
</dbReference>
<dbReference type="AlphaFoldDB" id="A0A0P1GIX5"/>
<dbReference type="GO" id="GO:0005524">
    <property type="term" value="F:ATP binding"/>
    <property type="evidence" value="ECO:0007669"/>
    <property type="project" value="UniProtKB-KW"/>
</dbReference>
<comment type="cofactor">
    <cofactor evidence="1">
        <name>pyridoxal 5'-phosphate</name>
        <dbReference type="ChEBI" id="CHEBI:597326"/>
    </cofactor>
</comment>
<evidence type="ECO:0000313" key="10">
    <source>
        <dbReference type="Proteomes" id="UP000054935"/>
    </source>
</evidence>
<dbReference type="Pfam" id="PF00202">
    <property type="entry name" value="Aminotran_3"/>
    <property type="match status" value="1"/>
</dbReference>
<dbReference type="InterPro" id="IPR003439">
    <property type="entry name" value="ABC_transporter-like_ATP-bd"/>
</dbReference>
<reference evidence="9 10" key="1">
    <citation type="submission" date="2015-09" db="EMBL/GenBank/DDBJ databases">
        <authorList>
            <consortium name="Swine Surveillance"/>
        </authorList>
    </citation>
    <scope>NUCLEOTIDE SEQUENCE [LARGE SCALE GENOMIC DNA]</scope>
    <source>
        <strain evidence="9 10">CECT 7648</strain>
    </source>
</reference>
<evidence type="ECO:0000256" key="4">
    <source>
        <dbReference type="ARBA" id="ARBA00022741"/>
    </source>
</evidence>
<keyword evidence="9" id="KW-0808">Transferase</keyword>
<dbReference type="GO" id="GO:0016887">
    <property type="term" value="F:ATP hydrolysis activity"/>
    <property type="evidence" value="ECO:0007669"/>
    <property type="project" value="InterPro"/>
</dbReference>
<dbReference type="InterPro" id="IPR015424">
    <property type="entry name" value="PyrdxlP-dep_Trfase"/>
</dbReference>
<dbReference type="CDD" id="cd00610">
    <property type="entry name" value="OAT_like"/>
    <property type="match status" value="1"/>
</dbReference>
<accession>A0A0P1GIX5</accession>
<dbReference type="Proteomes" id="UP000054935">
    <property type="component" value="Unassembled WGS sequence"/>
</dbReference>
<proteinExistence type="inferred from homology"/>
<dbReference type="Gene3D" id="3.90.1150.10">
    <property type="entry name" value="Aspartate Aminotransferase, domain 1"/>
    <property type="match status" value="1"/>
</dbReference>
<dbReference type="PROSITE" id="PS50893">
    <property type="entry name" value="ABC_TRANSPORTER_2"/>
    <property type="match status" value="1"/>
</dbReference>
<dbReference type="EMBL" id="CYSE01000010">
    <property type="protein sequence ID" value="CUH82019.1"/>
    <property type="molecule type" value="Genomic_DNA"/>
</dbReference>
<dbReference type="Gene3D" id="3.40.640.10">
    <property type="entry name" value="Type I PLP-dependent aspartate aminotransferase-like (Major domain)"/>
    <property type="match status" value="1"/>
</dbReference>
<dbReference type="InterPro" id="IPR015421">
    <property type="entry name" value="PyrdxlP-dep_Trfase_major"/>
</dbReference>
<dbReference type="SUPFAM" id="SSF53383">
    <property type="entry name" value="PLP-dependent transferases"/>
    <property type="match status" value="1"/>
</dbReference>
<evidence type="ECO:0000256" key="5">
    <source>
        <dbReference type="ARBA" id="ARBA00022840"/>
    </source>
</evidence>
<organism evidence="9 10">
    <name type="scientific">Tropicibacter naphthalenivorans</name>
    <dbReference type="NCBI Taxonomy" id="441103"/>
    <lineage>
        <taxon>Bacteria</taxon>
        <taxon>Pseudomonadati</taxon>
        <taxon>Pseudomonadota</taxon>
        <taxon>Alphaproteobacteria</taxon>
        <taxon>Rhodobacterales</taxon>
        <taxon>Roseobacteraceae</taxon>
        <taxon>Tropicibacter</taxon>
    </lineage>
</organism>
<dbReference type="SUPFAM" id="SSF52540">
    <property type="entry name" value="P-loop containing nucleoside triphosphate hydrolases"/>
    <property type="match status" value="1"/>
</dbReference>
<evidence type="ECO:0000256" key="1">
    <source>
        <dbReference type="ARBA" id="ARBA00001933"/>
    </source>
</evidence>
<keyword evidence="9" id="KW-0670">Pyruvate</keyword>
<evidence type="ECO:0000256" key="6">
    <source>
        <dbReference type="ARBA" id="ARBA00022898"/>
    </source>
</evidence>
<keyword evidence="10" id="KW-1185">Reference proteome</keyword>
<evidence type="ECO:0000313" key="9">
    <source>
        <dbReference type="EMBL" id="CUH82019.1"/>
    </source>
</evidence>
<feature type="domain" description="ABC transporter" evidence="8">
    <location>
        <begin position="8"/>
        <end position="254"/>
    </location>
</feature>
<dbReference type="EC" id="2.6.1.77" evidence="9"/>
<keyword evidence="6 7" id="KW-0663">Pyridoxal phosphate</keyword>
<dbReference type="Gene3D" id="3.40.50.300">
    <property type="entry name" value="P-loop containing nucleotide triphosphate hydrolases"/>
    <property type="match status" value="1"/>
</dbReference>
<dbReference type="InterPro" id="IPR015422">
    <property type="entry name" value="PyrdxlP-dep_Trfase_small"/>
</dbReference>
<keyword evidence="5" id="KW-0067">ATP-binding</keyword>
<dbReference type="GO" id="GO:0030170">
    <property type="term" value="F:pyridoxal phosphate binding"/>
    <property type="evidence" value="ECO:0007669"/>
    <property type="project" value="InterPro"/>
</dbReference>
<dbReference type="PROSITE" id="PS00600">
    <property type="entry name" value="AA_TRANSFER_CLASS_3"/>
    <property type="match status" value="1"/>
</dbReference>
<dbReference type="InterPro" id="IPR005814">
    <property type="entry name" value="Aminotrans_3"/>
</dbReference>